<accession>A0AAP3M104</accession>
<dbReference type="Proteomes" id="UP001527392">
    <property type="component" value="Unassembled WGS sequence"/>
</dbReference>
<keyword evidence="1" id="KW-0472">Membrane</keyword>
<organism evidence="2 4">
    <name type="scientific">Limosilactobacillus vaginalis</name>
    <dbReference type="NCBI Taxonomy" id="1633"/>
    <lineage>
        <taxon>Bacteria</taxon>
        <taxon>Bacillati</taxon>
        <taxon>Bacillota</taxon>
        <taxon>Bacilli</taxon>
        <taxon>Lactobacillales</taxon>
        <taxon>Lactobacillaceae</taxon>
        <taxon>Limosilactobacillus</taxon>
    </lineage>
</organism>
<dbReference type="Proteomes" id="UP001212401">
    <property type="component" value="Unassembled WGS sequence"/>
</dbReference>
<proteinExistence type="predicted"/>
<reference evidence="2 5" key="1">
    <citation type="submission" date="2022-01" db="EMBL/GenBank/DDBJ databases">
        <title>VMRC isolate genome collection.</title>
        <authorList>
            <person name="France M."/>
            <person name="Rutt L."/>
            <person name="Humphrys M."/>
            <person name="Ravel J."/>
        </authorList>
    </citation>
    <scope>NUCLEOTIDE SEQUENCE</scope>
    <source>
        <strain evidence="3 5">C0030B4</strain>
        <strain evidence="2">C0048A1</strain>
    </source>
</reference>
<keyword evidence="1" id="KW-0812">Transmembrane</keyword>
<name>A0AAP3M104_9LACO</name>
<comment type="caution">
    <text evidence="2">The sequence shown here is derived from an EMBL/GenBank/DDBJ whole genome shotgun (WGS) entry which is preliminary data.</text>
</comment>
<dbReference type="AlphaFoldDB" id="A0AAP3M104"/>
<dbReference type="EMBL" id="JAKHPH010000013">
    <property type="protein sequence ID" value="MCZ3667845.1"/>
    <property type="molecule type" value="Genomic_DNA"/>
</dbReference>
<evidence type="ECO:0000313" key="4">
    <source>
        <dbReference type="Proteomes" id="UP001212401"/>
    </source>
</evidence>
<evidence type="ECO:0000256" key="1">
    <source>
        <dbReference type="SAM" id="Phobius"/>
    </source>
</evidence>
<evidence type="ECO:0000313" key="3">
    <source>
        <dbReference type="EMBL" id="MCZ3780571.1"/>
    </source>
</evidence>
<evidence type="ECO:0008006" key="6">
    <source>
        <dbReference type="Google" id="ProtNLM"/>
    </source>
</evidence>
<protein>
    <recommendedName>
        <fullName evidence="6">DUF2273 domain-containing protein</fullName>
    </recommendedName>
</protein>
<gene>
    <name evidence="3" type="ORF">L2504_00195</name>
    <name evidence="2" type="ORF">L2724_06060</name>
</gene>
<evidence type="ECO:0000313" key="5">
    <source>
        <dbReference type="Proteomes" id="UP001527392"/>
    </source>
</evidence>
<evidence type="ECO:0000313" key="2">
    <source>
        <dbReference type="EMBL" id="MCZ3667845.1"/>
    </source>
</evidence>
<keyword evidence="1" id="KW-1133">Transmembrane helix</keyword>
<dbReference type="RefSeq" id="WP_003717050.1">
    <property type="nucleotide sequence ID" value="NZ_CAJFIS010000008.1"/>
</dbReference>
<dbReference type="EMBL" id="JAKHMS010000001">
    <property type="protein sequence ID" value="MCZ3780571.1"/>
    <property type="molecule type" value="Genomic_DNA"/>
</dbReference>
<dbReference type="GeneID" id="75082270"/>
<feature type="transmembrane region" description="Helical" evidence="1">
    <location>
        <begin position="29"/>
        <end position="50"/>
    </location>
</feature>
<sequence>MKLALIGAITGLVLSISWTVWGFWTAIGILLTTAIFALIGLVLDLIGFSFKGIVNKLSAKLAE</sequence>
<keyword evidence="5" id="KW-1185">Reference proteome</keyword>